<name>A0A8H7C6K1_AGABI</name>
<dbReference type="PROSITE" id="PS00108">
    <property type="entry name" value="PROTEIN_KINASE_ST"/>
    <property type="match status" value="1"/>
</dbReference>
<gene>
    <name evidence="6" type="ORF">Agabi119p4_7282</name>
</gene>
<protein>
    <recommendedName>
        <fullName evidence="5">Protein kinase domain-containing protein</fullName>
    </recommendedName>
</protein>
<dbReference type="PROSITE" id="PS50011">
    <property type="entry name" value="PROTEIN_KINASE_DOM"/>
    <property type="match status" value="1"/>
</dbReference>
<dbReference type="PROSITE" id="PS00107">
    <property type="entry name" value="PROTEIN_KINASE_ATP"/>
    <property type="match status" value="1"/>
</dbReference>
<feature type="compositionally biased region" description="Basic and acidic residues" evidence="4">
    <location>
        <begin position="457"/>
        <end position="467"/>
    </location>
</feature>
<feature type="region of interest" description="Disordered" evidence="4">
    <location>
        <begin position="324"/>
        <end position="416"/>
    </location>
</feature>
<dbReference type="InterPro" id="IPR045269">
    <property type="entry name" value="Atg1-like"/>
</dbReference>
<keyword evidence="1 3" id="KW-0547">Nucleotide-binding</keyword>
<dbReference type="Pfam" id="PF00069">
    <property type="entry name" value="Pkinase"/>
    <property type="match status" value="1"/>
</dbReference>
<evidence type="ECO:0000313" key="7">
    <source>
        <dbReference type="Proteomes" id="UP000629468"/>
    </source>
</evidence>
<feature type="compositionally biased region" description="Basic residues" evidence="4">
    <location>
        <begin position="784"/>
        <end position="795"/>
    </location>
</feature>
<evidence type="ECO:0000313" key="6">
    <source>
        <dbReference type="EMBL" id="KAF7768039.1"/>
    </source>
</evidence>
<feature type="binding site" evidence="3">
    <location>
        <position position="60"/>
    </location>
    <ligand>
        <name>ATP</name>
        <dbReference type="ChEBI" id="CHEBI:30616"/>
    </ligand>
</feature>
<feature type="compositionally biased region" description="Basic and acidic residues" evidence="4">
    <location>
        <begin position="805"/>
        <end position="815"/>
    </location>
</feature>
<dbReference type="InterPro" id="IPR008271">
    <property type="entry name" value="Ser/Thr_kinase_AS"/>
</dbReference>
<dbReference type="AlphaFoldDB" id="A0A8H7C6K1"/>
<evidence type="ECO:0000256" key="2">
    <source>
        <dbReference type="ARBA" id="ARBA00022840"/>
    </source>
</evidence>
<comment type="caution">
    <text evidence="6">The sequence shown here is derived from an EMBL/GenBank/DDBJ whole genome shotgun (WGS) entry which is preliminary data.</text>
</comment>
<feature type="region of interest" description="Disordered" evidence="4">
    <location>
        <begin position="696"/>
        <end position="719"/>
    </location>
</feature>
<feature type="compositionally biased region" description="Acidic residues" evidence="4">
    <location>
        <begin position="508"/>
        <end position="517"/>
    </location>
</feature>
<dbReference type="GO" id="GO:0005737">
    <property type="term" value="C:cytoplasm"/>
    <property type="evidence" value="ECO:0007669"/>
    <property type="project" value="TreeGrafter"/>
</dbReference>
<evidence type="ECO:0000259" key="5">
    <source>
        <dbReference type="PROSITE" id="PS50011"/>
    </source>
</evidence>
<dbReference type="Proteomes" id="UP000629468">
    <property type="component" value="Unassembled WGS sequence"/>
</dbReference>
<dbReference type="EMBL" id="JABXXO010000010">
    <property type="protein sequence ID" value="KAF7768039.1"/>
    <property type="molecule type" value="Genomic_DNA"/>
</dbReference>
<keyword evidence="2 3" id="KW-0067">ATP-binding</keyword>
<dbReference type="SUPFAM" id="SSF56112">
    <property type="entry name" value="Protein kinase-like (PK-like)"/>
    <property type="match status" value="1"/>
</dbReference>
<dbReference type="GO" id="GO:0004674">
    <property type="term" value="F:protein serine/threonine kinase activity"/>
    <property type="evidence" value="ECO:0007669"/>
    <property type="project" value="InterPro"/>
</dbReference>
<feature type="compositionally biased region" description="Basic residues" evidence="4">
    <location>
        <begin position="710"/>
        <end position="719"/>
    </location>
</feature>
<dbReference type="CDD" id="cd14014">
    <property type="entry name" value="STKc_PknB_like"/>
    <property type="match status" value="1"/>
</dbReference>
<feature type="region of interest" description="Disordered" evidence="4">
    <location>
        <begin position="503"/>
        <end position="539"/>
    </location>
</feature>
<dbReference type="InterPro" id="IPR017441">
    <property type="entry name" value="Protein_kinase_ATP_BS"/>
</dbReference>
<reference evidence="6 7" key="1">
    <citation type="journal article" name="Sci. Rep.">
        <title>Telomere-to-telomere assembled and centromere annotated genomes of the two main subspecies of the button mushroom Agaricus bisporus reveal especially polymorphic chromosome ends.</title>
        <authorList>
            <person name="Sonnenberg A.S.M."/>
            <person name="Sedaghat-Telgerd N."/>
            <person name="Lavrijssen B."/>
            <person name="Ohm R.A."/>
            <person name="Hendrickx P.M."/>
            <person name="Scholtmeijer K."/>
            <person name="Baars J.J.P."/>
            <person name="van Peer A."/>
        </authorList>
    </citation>
    <scope>NUCLEOTIDE SEQUENCE [LARGE SCALE GENOMIC DNA]</scope>
    <source>
        <strain evidence="6 7">H119_p4</strain>
    </source>
</reference>
<accession>A0A8H7C6K1</accession>
<feature type="compositionally biased region" description="Low complexity" evidence="4">
    <location>
        <begin position="760"/>
        <end position="777"/>
    </location>
</feature>
<evidence type="ECO:0000256" key="4">
    <source>
        <dbReference type="SAM" id="MobiDB-lite"/>
    </source>
</evidence>
<dbReference type="Gene3D" id="1.10.510.10">
    <property type="entry name" value="Transferase(Phosphotransferase) domain 1"/>
    <property type="match status" value="1"/>
</dbReference>
<feature type="region of interest" description="Disordered" evidence="4">
    <location>
        <begin position="440"/>
        <end position="467"/>
    </location>
</feature>
<dbReference type="SMART" id="SM00220">
    <property type="entry name" value="S_TKc"/>
    <property type="match status" value="1"/>
</dbReference>
<feature type="region of interest" description="Disordered" evidence="4">
    <location>
        <begin position="734"/>
        <end position="824"/>
    </location>
</feature>
<dbReference type="InterPro" id="IPR000719">
    <property type="entry name" value="Prot_kinase_dom"/>
</dbReference>
<feature type="domain" description="Protein kinase" evidence="5">
    <location>
        <begin position="25"/>
        <end position="294"/>
    </location>
</feature>
<dbReference type="GO" id="GO:0005524">
    <property type="term" value="F:ATP binding"/>
    <property type="evidence" value="ECO:0007669"/>
    <property type="project" value="UniProtKB-UniRule"/>
</dbReference>
<sequence>MEATIPTTDSSDVFSISDQALSDRLHFVQEIGFGNWGSVWLCRPKLSSSASTKGQKLAVKLVHRSKTSTTAARVRSLWNEMKIVRQLKDDPHPAVIHFHSFVLTPSYALITMAYLPSLIPVEVEESKAREWFRFLLSGVDFLHRRGVVHNDIKPANILLSNKNVPVLVDFGFAEKYDIDSPEAFRSNLSYGTPEYLSPERARGLPHDTRKSDIWSLGITFFEILIGRTPFENSDGDQLSTKEDLEKYWQRTLRGNWIGKWKMTTGIKKLLQRMISPSADLRCTASQAMADECWRPSRESLNSHRRSSSYTSSVIFEKDMAKLIDRTPSSTRSAKEKLRSPPGLDSPLSSRSDLSSRQVTKFKSPAAKAGTPRRRPSQIPLIPDLSPIKASPPVTPLRSASRKENTKPTPRGGTPATHRKALGVLTARNENVPRHVASPVNEVQKKRRALGDVPSKGDVSRRNSQEVKRASIIATSKTQCKESTSVRDRVRDWERERQRLREMARLEESDKETDEEIEKENRQEQVKKHKHSTREAKVKKENRVPAAFHSPMLPSPVITPPLTQATTKMSFETPTRPSSAQSRKIGHAIRTSIDRTLQAYKSSAFASGRSTPARSLDIDIKDIKPEIDSLRARGIRQTPSWINEDSPLPVVRNAAQTDKIAADFRMDRLATWMQNVEKVVEDACQNFTASAKVEAPLPSLPAAPRNSPHNHSTRSLRPPRKIVAAAEIFAEYKADTSHSADTSVVGNSESSSNQGAPPTPSGASSSSILSPPTSATPSQNQLIVRKNHTPSPKRRATVSEDSPIAIHKDAEMSPSKRRDKTRSHGNLLQQRIASLTQLEAEFNKPTPPGPTRRLSEMFDRSIFIATPLRPHEDLDSSSDELGSSFYHVLPYPQREVSAQDAPPPQRQLEGVYDRFLMATSGVKRLGKGYQSTFISPPPNSASSSGSFNTTINRKQSRVFFGGSKTPMLPPVSSEDVKRSTSVDEMGVLSRNSDMGKEESYHKVSFMKKAIKAMVPSTKHSRRLSKMVVT</sequence>
<dbReference type="InterPro" id="IPR011009">
    <property type="entry name" value="Kinase-like_dom_sf"/>
</dbReference>
<organism evidence="6 7">
    <name type="scientific">Agaricus bisporus var. burnettii</name>
    <dbReference type="NCBI Taxonomy" id="192524"/>
    <lineage>
        <taxon>Eukaryota</taxon>
        <taxon>Fungi</taxon>
        <taxon>Dikarya</taxon>
        <taxon>Basidiomycota</taxon>
        <taxon>Agaricomycotina</taxon>
        <taxon>Agaricomycetes</taxon>
        <taxon>Agaricomycetidae</taxon>
        <taxon>Agaricales</taxon>
        <taxon>Agaricineae</taxon>
        <taxon>Agaricaceae</taxon>
        <taxon>Agaricus</taxon>
    </lineage>
</organism>
<feature type="compositionally biased region" description="Low complexity" evidence="4">
    <location>
        <begin position="339"/>
        <end position="356"/>
    </location>
</feature>
<feature type="compositionally biased region" description="Polar residues" evidence="4">
    <location>
        <begin position="738"/>
        <end position="754"/>
    </location>
</feature>
<feature type="region of interest" description="Disordered" evidence="4">
    <location>
        <begin position="961"/>
        <end position="981"/>
    </location>
</feature>
<dbReference type="PANTHER" id="PTHR24348:SF68">
    <property type="entry name" value="SERINE_THREONINE-PROTEIN KINASE ATG1C"/>
    <property type="match status" value="1"/>
</dbReference>
<dbReference type="PANTHER" id="PTHR24348">
    <property type="entry name" value="SERINE/THREONINE-PROTEIN KINASE UNC-51-RELATED"/>
    <property type="match status" value="1"/>
</dbReference>
<proteinExistence type="predicted"/>
<evidence type="ECO:0000256" key="1">
    <source>
        <dbReference type="ARBA" id="ARBA00022741"/>
    </source>
</evidence>
<evidence type="ECO:0000256" key="3">
    <source>
        <dbReference type="PROSITE-ProRule" id="PRU10141"/>
    </source>
</evidence>
<dbReference type="GO" id="GO:0010506">
    <property type="term" value="P:regulation of autophagy"/>
    <property type="evidence" value="ECO:0007669"/>
    <property type="project" value="InterPro"/>
</dbReference>